<name>A0ABW1CN08_9ACTN</name>
<feature type="domain" description="HTH cro/C1-type" evidence="1">
    <location>
        <begin position="48"/>
        <end position="83"/>
    </location>
</feature>
<dbReference type="RefSeq" id="WP_379515394.1">
    <property type="nucleotide sequence ID" value="NZ_JBHSPA010000023.1"/>
</dbReference>
<sequence length="151" mass="16599">MTDKTPQQPATLADKLDRLFDTMHPPDRGPYSNEEVASAIRSQGGPTISGTYIWYLRKGERENPTIKHIEALARFFGVPPAYFLDEEIASEVDAQLSLLNALKDTRVKDMALRVAGLSAESLATIGEVVDRMRKLEKLPGSDSGPEPTGSR</sequence>
<gene>
    <name evidence="2" type="ORF">ACFPZ3_18620</name>
</gene>
<protein>
    <submittedName>
        <fullName evidence="2">Helix-turn-helix domain-containing protein</fullName>
    </submittedName>
</protein>
<evidence type="ECO:0000313" key="3">
    <source>
        <dbReference type="Proteomes" id="UP001596058"/>
    </source>
</evidence>
<dbReference type="Proteomes" id="UP001596058">
    <property type="component" value="Unassembled WGS sequence"/>
</dbReference>
<dbReference type="Gene3D" id="1.10.260.40">
    <property type="entry name" value="lambda repressor-like DNA-binding domains"/>
    <property type="match status" value="1"/>
</dbReference>
<dbReference type="InterPro" id="IPR010982">
    <property type="entry name" value="Lambda_DNA-bd_dom_sf"/>
</dbReference>
<comment type="caution">
    <text evidence="2">The sequence shown here is derived from an EMBL/GenBank/DDBJ whole genome shotgun (WGS) entry which is preliminary data.</text>
</comment>
<organism evidence="2 3">
    <name type="scientific">Nonomuraea insulae</name>
    <dbReference type="NCBI Taxonomy" id="1616787"/>
    <lineage>
        <taxon>Bacteria</taxon>
        <taxon>Bacillati</taxon>
        <taxon>Actinomycetota</taxon>
        <taxon>Actinomycetes</taxon>
        <taxon>Streptosporangiales</taxon>
        <taxon>Streptosporangiaceae</taxon>
        <taxon>Nonomuraea</taxon>
    </lineage>
</organism>
<evidence type="ECO:0000313" key="2">
    <source>
        <dbReference type="EMBL" id="MFC5825881.1"/>
    </source>
</evidence>
<dbReference type="EMBL" id="JBHSPA010000023">
    <property type="protein sequence ID" value="MFC5825881.1"/>
    <property type="molecule type" value="Genomic_DNA"/>
</dbReference>
<keyword evidence="3" id="KW-1185">Reference proteome</keyword>
<dbReference type="InterPro" id="IPR001387">
    <property type="entry name" value="Cro/C1-type_HTH"/>
</dbReference>
<proteinExistence type="predicted"/>
<dbReference type="CDD" id="cd00093">
    <property type="entry name" value="HTH_XRE"/>
    <property type="match status" value="1"/>
</dbReference>
<reference evidence="3" key="1">
    <citation type="journal article" date="2019" name="Int. J. Syst. Evol. Microbiol.">
        <title>The Global Catalogue of Microorganisms (GCM) 10K type strain sequencing project: providing services to taxonomists for standard genome sequencing and annotation.</title>
        <authorList>
            <consortium name="The Broad Institute Genomics Platform"/>
            <consortium name="The Broad Institute Genome Sequencing Center for Infectious Disease"/>
            <person name="Wu L."/>
            <person name="Ma J."/>
        </authorList>
    </citation>
    <scope>NUCLEOTIDE SEQUENCE [LARGE SCALE GENOMIC DNA]</scope>
    <source>
        <strain evidence="3">CCUG 53903</strain>
    </source>
</reference>
<dbReference type="SUPFAM" id="SSF47413">
    <property type="entry name" value="lambda repressor-like DNA-binding domains"/>
    <property type="match status" value="1"/>
</dbReference>
<evidence type="ECO:0000259" key="1">
    <source>
        <dbReference type="PROSITE" id="PS50943"/>
    </source>
</evidence>
<dbReference type="PROSITE" id="PS50943">
    <property type="entry name" value="HTH_CROC1"/>
    <property type="match status" value="1"/>
</dbReference>
<accession>A0ABW1CN08</accession>